<organism evidence="6 7">
    <name type="scientific">Zizania palustris</name>
    <name type="common">Northern wild rice</name>
    <dbReference type="NCBI Taxonomy" id="103762"/>
    <lineage>
        <taxon>Eukaryota</taxon>
        <taxon>Viridiplantae</taxon>
        <taxon>Streptophyta</taxon>
        <taxon>Embryophyta</taxon>
        <taxon>Tracheophyta</taxon>
        <taxon>Spermatophyta</taxon>
        <taxon>Magnoliopsida</taxon>
        <taxon>Liliopsida</taxon>
        <taxon>Poales</taxon>
        <taxon>Poaceae</taxon>
        <taxon>BOP clade</taxon>
        <taxon>Oryzoideae</taxon>
        <taxon>Oryzeae</taxon>
        <taxon>Zizaniinae</taxon>
        <taxon>Zizania</taxon>
    </lineage>
</organism>
<keyword evidence="2" id="KW-0964">Secreted</keyword>
<evidence type="ECO:0000256" key="2">
    <source>
        <dbReference type="ARBA" id="ARBA00022525"/>
    </source>
</evidence>
<evidence type="ECO:0000313" key="7">
    <source>
        <dbReference type="Proteomes" id="UP000729402"/>
    </source>
</evidence>
<dbReference type="AlphaFoldDB" id="A0A8J5SIJ5"/>
<evidence type="ECO:0000256" key="4">
    <source>
        <dbReference type="SAM" id="MobiDB-lite"/>
    </source>
</evidence>
<accession>A0A8J5SIJ5</accession>
<feature type="signal peptide" evidence="5">
    <location>
        <begin position="1"/>
        <end position="43"/>
    </location>
</feature>
<keyword evidence="7" id="KW-1185">Reference proteome</keyword>
<dbReference type="GO" id="GO:0005576">
    <property type="term" value="C:extracellular region"/>
    <property type="evidence" value="ECO:0007669"/>
    <property type="project" value="UniProtKB-SubCell"/>
</dbReference>
<keyword evidence="3 5" id="KW-0732">Signal</keyword>
<dbReference type="Proteomes" id="UP000729402">
    <property type="component" value="Unassembled WGS sequence"/>
</dbReference>
<dbReference type="EMBL" id="JAAALK010000285">
    <property type="protein sequence ID" value="KAG8064448.1"/>
    <property type="molecule type" value="Genomic_DNA"/>
</dbReference>
<feature type="compositionally biased region" description="Polar residues" evidence="4">
    <location>
        <begin position="86"/>
        <end position="96"/>
    </location>
</feature>
<reference evidence="6" key="1">
    <citation type="journal article" date="2021" name="bioRxiv">
        <title>Whole Genome Assembly and Annotation of Northern Wild Rice, Zizania palustris L., Supports a Whole Genome Duplication in the Zizania Genus.</title>
        <authorList>
            <person name="Haas M."/>
            <person name="Kono T."/>
            <person name="Macchietto M."/>
            <person name="Millas R."/>
            <person name="McGilp L."/>
            <person name="Shao M."/>
            <person name="Duquette J."/>
            <person name="Hirsch C.N."/>
            <person name="Kimball J."/>
        </authorList>
    </citation>
    <scope>NUCLEOTIDE SEQUENCE</scope>
    <source>
        <tissue evidence="6">Fresh leaf tissue</tissue>
    </source>
</reference>
<gene>
    <name evidence="6" type="ORF">GUJ93_ZPchr0004g38210</name>
</gene>
<comment type="caution">
    <text evidence="6">The sequence shown here is derived from an EMBL/GenBank/DDBJ whole genome shotgun (WGS) entry which is preliminary data.</text>
</comment>
<comment type="subcellular location">
    <subcellularLocation>
        <location evidence="1">Secreted</location>
        <location evidence="1">Extracellular space</location>
    </subcellularLocation>
</comment>
<reference evidence="6" key="2">
    <citation type="submission" date="2021-02" db="EMBL/GenBank/DDBJ databases">
        <authorList>
            <person name="Kimball J.A."/>
            <person name="Haas M.W."/>
            <person name="Macchietto M."/>
            <person name="Kono T."/>
            <person name="Duquette J."/>
            <person name="Shao M."/>
        </authorList>
    </citation>
    <scope>NUCLEOTIDE SEQUENCE</scope>
    <source>
        <tissue evidence="6">Fresh leaf tissue</tissue>
    </source>
</reference>
<evidence type="ECO:0000313" key="6">
    <source>
        <dbReference type="EMBL" id="KAG8064448.1"/>
    </source>
</evidence>
<dbReference type="PANTHER" id="PTHR33599:SF20">
    <property type="entry name" value="PROTEIN IDA"/>
    <property type="match status" value="1"/>
</dbReference>
<dbReference type="InterPro" id="IPR039639">
    <property type="entry name" value="IDA-like"/>
</dbReference>
<feature type="region of interest" description="Disordered" evidence="4">
    <location>
        <begin position="67"/>
        <end position="96"/>
    </location>
</feature>
<dbReference type="GO" id="GO:0010227">
    <property type="term" value="P:floral organ abscission"/>
    <property type="evidence" value="ECO:0007669"/>
    <property type="project" value="InterPro"/>
</dbReference>
<sequence>MGCYWQRRRRRRSRSRKLQLQQLCWRPLLVLVLLHMVASSCQASRGSMQTFKGRPLESGASNHFLGFLPRGTVPPSGPSRHHNSVGLESQLQTTTP</sequence>
<evidence type="ECO:0000256" key="3">
    <source>
        <dbReference type="ARBA" id="ARBA00022729"/>
    </source>
</evidence>
<protein>
    <submittedName>
        <fullName evidence="6">Uncharacterized protein</fullName>
    </submittedName>
</protein>
<dbReference type="OrthoDB" id="1935957at2759"/>
<feature type="chain" id="PRO_5035287594" evidence="5">
    <location>
        <begin position="44"/>
        <end position="96"/>
    </location>
</feature>
<proteinExistence type="predicted"/>
<name>A0A8J5SIJ5_ZIZPA</name>
<dbReference type="PANTHER" id="PTHR33599">
    <property type="entry name" value="PROTEIN IDA-LIKE 5"/>
    <property type="match status" value="1"/>
</dbReference>
<evidence type="ECO:0000256" key="1">
    <source>
        <dbReference type="ARBA" id="ARBA00004239"/>
    </source>
</evidence>
<evidence type="ECO:0000256" key="5">
    <source>
        <dbReference type="SAM" id="SignalP"/>
    </source>
</evidence>